<accession>A0A223KPS4</accession>
<sequence length="680" mass="79730">MQEDLLNINEILNGNKEKFTYYVELYQDRLYAIAYRMVNDKEEARILVEGSFQYVYEQLPTYNEEETFTSWFFKITIPHLFNRITYKGNRTEHIPFHSLTFPEQKVLLLHFVLAMDESNIATVLHFSISEVERYLTEAKEKLRGTITAKSQAEDCIKVDKLFMFYKQDLSDEENTIIKDHLEFCPACREILTTFEKEDKQLIEFLNQPFLPDSFADEVVEGLSAYTKNNKKRRSWKYQIVTSTILLAVVLLGMFVVPKLSPVYTAVSNYIKHGEMYNVWDEGTYTFTDKEITLEITGIDISPSNIALHYKVESEKSFGTYGYDSIIDIWDNRIVQIKTGDRVQFVDMVMPMFHSTTAENEDTLYFSLNQLGEIPDEFEILLNIRRIAGYPGSWDIQIPVNYAKANINVETVEINETITLDDVGQFEIKKFERTDIESKLTMFVALSEEERKRKTEQFREIAGIEADMYYLMPHLEFEVVTENGDPLVGYYSNYFEPQFTEDGFIFEFDFMNILRDRESFEKIGNLDPKEPIYFEFISINKMEPAQIDIPIKLEEGIYDVNFKYDDIEINTVEVIMDNSQHVDFVYPKILLKGSKPLKTEYFFHWNAVDEEDNYLDNFHVGGYGYHMEGDEGTEIVQELELYPDFSKELPETFILKATDVRKSIQPTEQIRIPLYKGEVVN</sequence>
<dbReference type="SUPFAM" id="SSF88946">
    <property type="entry name" value="Sigma2 domain of RNA polymerase sigma factors"/>
    <property type="match status" value="1"/>
</dbReference>
<evidence type="ECO:0000313" key="6">
    <source>
        <dbReference type="EMBL" id="AST91482.1"/>
    </source>
</evidence>
<keyword evidence="4" id="KW-0804">Transcription</keyword>
<keyword evidence="2" id="KW-0805">Transcription regulation</keyword>
<dbReference type="PANTHER" id="PTHR43133">
    <property type="entry name" value="RNA POLYMERASE ECF-TYPE SIGMA FACTO"/>
    <property type="match status" value="1"/>
</dbReference>
<dbReference type="Proteomes" id="UP000215224">
    <property type="component" value="Chromosome"/>
</dbReference>
<evidence type="ECO:0000256" key="2">
    <source>
        <dbReference type="ARBA" id="ARBA00023015"/>
    </source>
</evidence>
<comment type="similarity">
    <text evidence="1">Belongs to the sigma-70 factor family. ECF subfamily.</text>
</comment>
<evidence type="ECO:0000256" key="5">
    <source>
        <dbReference type="SAM" id="Phobius"/>
    </source>
</evidence>
<proteinExistence type="inferred from homology"/>
<feature type="transmembrane region" description="Helical" evidence="5">
    <location>
        <begin position="237"/>
        <end position="256"/>
    </location>
</feature>
<dbReference type="STRING" id="1314751.GCA_001591425_00896"/>
<protein>
    <recommendedName>
        <fullName evidence="8">DUF4179 domain-containing protein</fullName>
    </recommendedName>
</protein>
<evidence type="ECO:0008006" key="8">
    <source>
        <dbReference type="Google" id="ProtNLM"/>
    </source>
</evidence>
<dbReference type="Gene3D" id="2.60.40.1630">
    <property type="entry name" value="bacillus anthracis domain"/>
    <property type="match status" value="1"/>
</dbReference>
<dbReference type="InterPro" id="IPR039425">
    <property type="entry name" value="RNA_pol_sigma-70-like"/>
</dbReference>
<evidence type="ECO:0000313" key="7">
    <source>
        <dbReference type="Proteomes" id="UP000215224"/>
    </source>
</evidence>
<dbReference type="InterPro" id="IPR036388">
    <property type="entry name" value="WH-like_DNA-bd_sf"/>
</dbReference>
<keyword evidence="5" id="KW-0472">Membrane</keyword>
<dbReference type="KEGG" id="bcoh:BC6307_09410"/>
<dbReference type="Gene3D" id="1.10.1740.10">
    <property type="match status" value="1"/>
</dbReference>
<keyword evidence="5" id="KW-0812">Transmembrane</keyword>
<dbReference type="InterPro" id="IPR013325">
    <property type="entry name" value="RNA_pol_sigma_r2"/>
</dbReference>
<dbReference type="PANTHER" id="PTHR43133:SF60">
    <property type="entry name" value="RNA POLYMERASE SIGMA FACTOR SIGV"/>
    <property type="match status" value="1"/>
</dbReference>
<keyword evidence="5" id="KW-1133">Transmembrane helix</keyword>
<evidence type="ECO:0000256" key="4">
    <source>
        <dbReference type="ARBA" id="ARBA00023163"/>
    </source>
</evidence>
<organism evidence="6 7">
    <name type="scientific">Sutcliffiella cohnii</name>
    <dbReference type="NCBI Taxonomy" id="33932"/>
    <lineage>
        <taxon>Bacteria</taxon>
        <taxon>Bacillati</taxon>
        <taxon>Bacillota</taxon>
        <taxon>Bacilli</taxon>
        <taxon>Bacillales</taxon>
        <taxon>Bacillaceae</taxon>
        <taxon>Sutcliffiella</taxon>
    </lineage>
</organism>
<dbReference type="RefSeq" id="WP_066412665.1">
    <property type="nucleotide sequence ID" value="NZ_CP018866.1"/>
</dbReference>
<keyword evidence="7" id="KW-1185">Reference proteome</keyword>
<evidence type="ECO:0000256" key="1">
    <source>
        <dbReference type="ARBA" id="ARBA00010641"/>
    </source>
</evidence>
<keyword evidence="3" id="KW-0731">Sigma factor</keyword>
<dbReference type="GO" id="GO:0006352">
    <property type="term" value="P:DNA-templated transcription initiation"/>
    <property type="evidence" value="ECO:0007669"/>
    <property type="project" value="InterPro"/>
</dbReference>
<dbReference type="EMBL" id="CP018866">
    <property type="protein sequence ID" value="AST91482.1"/>
    <property type="molecule type" value="Genomic_DNA"/>
</dbReference>
<dbReference type="GO" id="GO:0016987">
    <property type="term" value="F:sigma factor activity"/>
    <property type="evidence" value="ECO:0007669"/>
    <property type="project" value="UniProtKB-KW"/>
</dbReference>
<gene>
    <name evidence="6" type="ORF">BC6307_09410</name>
</gene>
<dbReference type="SUPFAM" id="SSF88659">
    <property type="entry name" value="Sigma3 and sigma4 domains of RNA polymerase sigma factors"/>
    <property type="match status" value="1"/>
</dbReference>
<dbReference type="Gene3D" id="1.10.10.10">
    <property type="entry name" value="Winged helix-like DNA-binding domain superfamily/Winged helix DNA-binding domain"/>
    <property type="match status" value="1"/>
</dbReference>
<evidence type="ECO:0000256" key="3">
    <source>
        <dbReference type="ARBA" id="ARBA00023082"/>
    </source>
</evidence>
<reference evidence="6 7" key="1">
    <citation type="submission" date="2016-12" db="EMBL/GenBank/DDBJ databases">
        <title>The whole genome sequencing and assembly of Bacillus cohnii DSM 6307T strain.</title>
        <authorList>
            <person name="Lee Y.-J."/>
            <person name="Yi H."/>
            <person name="Bahn Y.-S."/>
            <person name="Kim J.F."/>
            <person name="Lee D.-W."/>
        </authorList>
    </citation>
    <scope>NUCLEOTIDE SEQUENCE [LARGE SCALE GENOMIC DNA]</scope>
    <source>
        <strain evidence="6 7">DSM 6307</strain>
    </source>
</reference>
<dbReference type="InterPro" id="IPR013324">
    <property type="entry name" value="RNA_pol_sigma_r3/r4-like"/>
</dbReference>
<dbReference type="AlphaFoldDB" id="A0A223KPS4"/>
<name>A0A223KPS4_9BACI</name>